<protein>
    <submittedName>
        <fullName evidence="2">Uncharacterized protein</fullName>
    </submittedName>
</protein>
<evidence type="ECO:0000256" key="1">
    <source>
        <dbReference type="SAM" id="Phobius"/>
    </source>
</evidence>
<organism evidence="2 3">
    <name type="scientific">Flavilitoribacter nigricans (strain ATCC 23147 / DSM 23189 / NBRC 102662 / NCIMB 1420 / SS-2)</name>
    <name type="common">Lewinella nigricans</name>
    <dbReference type="NCBI Taxonomy" id="1122177"/>
    <lineage>
        <taxon>Bacteria</taxon>
        <taxon>Pseudomonadati</taxon>
        <taxon>Bacteroidota</taxon>
        <taxon>Saprospiria</taxon>
        <taxon>Saprospirales</taxon>
        <taxon>Lewinellaceae</taxon>
        <taxon>Flavilitoribacter</taxon>
    </lineage>
</organism>
<gene>
    <name evidence="2" type="ORF">CRP01_38710</name>
</gene>
<keyword evidence="1" id="KW-0472">Membrane</keyword>
<keyword evidence="1" id="KW-0812">Transmembrane</keyword>
<dbReference type="AlphaFoldDB" id="A0A2D0MXY5"/>
<keyword evidence="3" id="KW-1185">Reference proteome</keyword>
<evidence type="ECO:0000313" key="2">
    <source>
        <dbReference type="EMBL" id="PHN01141.1"/>
    </source>
</evidence>
<sequence length="385" mass="44733">METLREDFICEKALAYLWNRHYRRSGYYNFEEYTRDNKRADGFLAFPQKRGKAYLVSLEAKSRNTINNLVLHDDHDKILEISRWTVGLILLIIGIFAYREGVRQNLEPLWISSLVALAIFGIVLFFRFFKRLSLSILKSVPALQQLRQYPANESWLAIGSDSIVKRKVKQDLKRQCKKAGIGLLEVFPNGTVRRIFHPRPEGSKDYLNNYLEESSIRQEIGTISSFKATPAQISQTYRMYGNGFSFLIIFLLASYLFRPDSNGRFYQNTLRSDVDVENFGKLNIRCDDVNLFSETFIIIDAVFEDVISAEKRVTQLFGLGFTDAHHIHLSCVETEFPELNYCVMPFLPEREITVAESQIKYFFKILDDEKASTDYGKIVQIWPKE</sequence>
<dbReference type="RefSeq" id="WP_099155473.1">
    <property type="nucleotide sequence ID" value="NZ_PDUD01000062.1"/>
</dbReference>
<proteinExistence type="predicted"/>
<comment type="caution">
    <text evidence="2">The sequence shown here is derived from an EMBL/GenBank/DDBJ whole genome shotgun (WGS) entry which is preliminary data.</text>
</comment>
<feature type="transmembrane region" description="Helical" evidence="1">
    <location>
        <begin position="81"/>
        <end position="98"/>
    </location>
</feature>
<feature type="transmembrane region" description="Helical" evidence="1">
    <location>
        <begin position="239"/>
        <end position="257"/>
    </location>
</feature>
<dbReference type="Proteomes" id="UP000223913">
    <property type="component" value="Unassembled WGS sequence"/>
</dbReference>
<keyword evidence="1" id="KW-1133">Transmembrane helix</keyword>
<dbReference type="EMBL" id="PDUD01000062">
    <property type="protein sequence ID" value="PHN01141.1"/>
    <property type="molecule type" value="Genomic_DNA"/>
</dbReference>
<name>A0A2D0MXY5_FLAN2</name>
<reference evidence="2 3" key="1">
    <citation type="submission" date="2017-10" db="EMBL/GenBank/DDBJ databases">
        <title>The draft genome sequence of Lewinella nigricans NBRC 102662.</title>
        <authorList>
            <person name="Wang K."/>
        </authorList>
    </citation>
    <scope>NUCLEOTIDE SEQUENCE [LARGE SCALE GENOMIC DNA]</scope>
    <source>
        <strain evidence="2 3">NBRC 102662</strain>
    </source>
</reference>
<accession>A0A2D0MXY5</accession>
<feature type="transmembrane region" description="Helical" evidence="1">
    <location>
        <begin position="110"/>
        <end position="129"/>
    </location>
</feature>
<evidence type="ECO:0000313" key="3">
    <source>
        <dbReference type="Proteomes" id="UP000223913"/>
    </source>
</evidence>
<dbReference type="OrthoDB" id="1490553at2"/>